<dbReference type="OrthoDB" id="128918at2"/>
<dbReference type="InterPro" id="IPR018720">
    <property type="entry name" value="DUF2249"/>
</dbReference>
<protein>
    <recommendedName>
        <fullName evidence="5">DUF2249 domain-containing protein</fullName>
    </recommendedName>
</protein>
<dbReference type="Proteomes" id="UP000256373">
    <property type="component" value="Unassembled WGS sequence"/>
</dbReference>
<evidence type="ECO:0000259" key="2">
    <source>
        <dbReference type="Pfam" id="PF10006"/>
    </source>
</evidence>
<dbReference type="Pfam" id="PF08984">
    <property type="entry name" value="DUF1858"/>
    <property type="match status" value="1"/>
</dbReference>
<accession>A0A3D8YF22</accession>
<dbReference type="RefSeq" id="WP_115829674.1">
    <property type="nucleotide sequence ID" value="NZ_QNUL01000003.1"/>
</dbReference>
<keyword evidence="4" id="KW-1185">Reference proteome</keyword>
<dbReference type="InterPro" id="IPR038062">
    <property type="entry name" value="ScdA-like_N_sf"/>
</dbReference>
<dbReference type="AlphaFoldDB" id="A0A3D8YF22"/>
<dbReference type="Pfam" id="PF10006">
    <property type="entry name" value="DUF2249"/>
    <property type="match status" value="2"/>
</dbReference>
<proteinExistence type="predicted"/>
<feature type="domain" description="DUF1858" evidence="1">
    <location>
        <begin position="4"/>
        <end position="64"/>
    </location>
</feature>
<feature type="domain" description="DUF2249" evidence="2">
    <location>
        <begin position="209"/>
        <end position="274"/>
    </location>
</feature>
<gene>
    <name evidence="3" type="ORF">DSL64_05560</name>
</gene>
<evidence type="ECO:0000259" key="1">
    <source>
        <dbReference type="Pfam" id="PF08984"/>
    </source>
</evidence>
<dbReference type="EMBL" id="QNUL01000003">
    <property type="protein sequence ID" value="REA63085.1"/>
    <property type="molecule type" value="Genomic_DNA"/>
</dbReference>
<dbReference type="InterPro" id="IPR015077">
    <property type="entry name" value="DUF1858"/>
</dbReference>
<feature type="domain" description="DUF2249" evidence="2">
    <location>
        <begin position="103"/>
        <end position="157"/>
    </location>
</feature>
<dbReference type="SUPFAM" id="SSF140683">
    <property type="entry name" value="SP0561-like"/>
    <property type="match status" value="1"/>
</dbReference>
<dbReference type="Gene3D" id="1.10.3910.10">
    <property type="entry name" value="SP0561-like"/>
    <property type="match status" value="1"/>
</dbReference>
<name>A0A3D8YF22_9BACT</name>
<sequence>MVTITNRTRISEIIKANPDSIDVIAAIAKPLQKLKNPLLRKIMAPRVTLEEAASIGGCDPGDIIGALIPLGFKHIPFNTENDMNEEEKKPKWLLSVPQDMITELDVRPVIEHGQDPLKQIIEKFGALRDGQILCIINSFVPYPLINLLSKQSLTYTEQSEEASTHYTWFLKRQRHEDVQETSVAGIHMEDEDSFGRILSNFDEKQLVRIDVRSLPMPEPMQVILQELKSLPSGHALYVYHKKVPVYLLEEIRHETFTIHILDLGVGEVRLLIYK</sequence>
<reference evidence="3 4" key="1">
    <citation type="submission" date="2018-07" db="EMBL/GenBank/DDBJ databases">
        <title>Dyadobacter roseus sp. nov., isolated from rose rhizosphere soil.</title>
        <authorList>
            <person name="Chen L."/>
        </authorList>
    </citation>
    <scope>NUCLEOTIDE SEQUENCE [LARGE SCALE GENOMIC DNA]</scope>
    <source>
        <strain evidence="3 4">RS19</strain>
    </source>
</reference>
<evidence type="ECO:0000313" key="3">
    <source>
        <dbReference type="EMBL" id="REA63085.1"/>
    </source>
</evidence>
<evidence type="ECO:0008006" key="5">
    <source>
        <dbReference type="Google" id="ProtNLM"/>
    </source>
</evidence>
<evidence type="ECO:0000313" key="4">
    <source>
        <dbReference type="Proteomes" id="UP000256373"/>
    </source>
</evidence>
<comment type="caution">
    <text evidence="3">The sequence shown here is derived from an EMBL/GenBank/DDBJ whole genome shotgun (WGS) entry which is preliminary data.</text>
</comment>
<organism evidence="3 4">
    <name type="scientific">Dyadobacter luteus</name>
    <dbReference type="NCBI Taxonomy" id="2259619"/>
    <lineage>
        <taxon>Bacteria</taxon>
        <taxon>Pseudomonadati</taxon>
        <taxon>Bacteroidota</taxon>
        <taxon>Cytophagia</taxon>
        <taxon>Cytophagales</taxon>
        <taxon>Spirosomataceae</taxon>
        <taxon>Dyadobacter</taxon>
    </lineage>
</organism>